<name>A0A0W0YRT8_9GAMM</name>
<evidence type="ECO:0000313" key="2">
    <source>
        <dbReference type="EMBL" id="KTD59612.1"/>
    </source>
</evidence>
<gene>
    <name evidence="2" type="primary">mhpC_2</name>
    <name evidence="2" type="ORF">Lsan_2203</name>
</gene>
<evidence type="ECO:0000313" key="3">
    <source>
        <dbReference type="Proteomes" id="UP000054703"/>
    </source>
</evidence>
<accession>A0A0W0YRT8</accession>
<dbReference type="Proteomes" id="UP000054703">
    <property type="component" value="Unassembled WGS sequence"/>
</dbReference>
<dbReference type="InterPro" id="IPR029058">
    <property type="entry name" value="AB_hydrolase_fold"/>
</dbReference>
<dbReference type="Pfam" id="PF00561">
    <property type="entry name" value="Abhydrolase_1"/>
    <property type="match status" value="1"/>
</dbReference>
<reference evidence="2 3" key="1">
    <citation type="submission" date="2015-11" db="EMBL/GenBank/DDBJ databases">
        <title>Genomic analysis of 38 Legionella species identifies large and diverse effector repertoires.</title>
        <authorList>
            <person name="Burstein D."/>
            <person name="Amaro F."/>
            <person name="Zusman T."/>
            <person name="Lifshitz Z."/>
            <person name="Cohen O."/>
            <person name="Gilbert J.A."/>
            <person name="Pupko T."/>
            <person name="Shuman H.A."/>
            <person name="Segal G."/>
        </authorList>
    </citation>
    <scope>NUCLEOTIDE SEQUENCE [LARGE SCALE GENOMIC DNA]</scope>
    <source>
        <strain evidence="2 3">SC-63-C7</strain>
    </source>
</reference>
<dbReference type="InterPro" id="IPR050266">
    <property type="entry name" value="AB_hydrolase_sf"/>
</dbReference>
<protein>
    <submittedName>
        <fullName evidence="2">Lipolytic enzyme</fullName>
    </submittedName>
</protein>
<dbReference type="Gene3D" id="3.40.50.1820">
    <property type="entry name" value="alpha/beta hydrolase"/>
    <property type="match status" value="1"/>
</dbReference>
<dbReference type="PATRIC" id="fig|45074.5.peg.2359"/>
<dbReference type="EMBL" id="LNYU01000053">
    <property type="protein sequence ID" value="KTD59612.1"/>
    <property type="molecule type" value="Genomic_DNA"/>
</dbReference>
<feature type="domain" description="AB hydrolase-1" evidence="1">
    <location>
        <begin position="64"/>
        <end position="180"/>
    </location>
</feature>
<dbReference type="SUPFAM" id="SSF53474">
    <property type="entry name" value="alpha/beta-Hydrolases"/>
    <property type="match status" value="1"/>
</dbReference>
<sequence length="214" mass="23834">MILFLLYSQSNWKLQTLNGVILMKRSLLILPLFLCFFNNILLASTMKLSDSNQFISYTEVGQGKPLVLIHAFPTDQRLWQPQLDGLKKHFHVITLDLWGFGQSSGADGRAISMSEYADEVKQLLDYLNIDKAIIAGESMGGYIALTFLQKYANQTAGLVLSNTQAIADSQETKATRESTALDVLENGIDNLIKGFMAKSLSPNASEQIKAYLYQ</sequence>
<evidence type="ECO:0000259" key="1">
    <source>
        <dbReference type="Pfam" id="PF00561"/>
    </source>
</evidence>
<keyword evidence="3" id="KW-1185">Reference proteome</keyword>
<dbReference type="AlphaFoldDB" id="A0A0W0YRT8"/>
<dbReference type="STRING" id="45074.Lsan_2203"/>
<dbReference type="PRINTS" id="PR00111">
    <property type="entry name" value="ABHYDROLASE"/>
</dbReference>
<proteinExistence type="predicted"/>
<dbReference type="PANTHER" id="PTHR43798">
    <property type="entry name" value="MONOACYLGLYCEROL LIPASE"/>
    <property type="match status" value="1"/>
</dbReference>
<dbReference type="InterPro" id="IPR000073">
    <property type="entry name" value="AB_hydrolase_1"/>
</dbReference>
<comment type="caution">
    <text evidence="2">The sequence shown here is derived from an EMBL/GenBank/DDBJ whole genome shotgun (WGS) entry which is preliminary data.</text>
</comment>
<organism evidence="2 3">
    <name type="scientific">Legionella santicrucis</name>
    <dbReference type="NCBI Taxonomy" id="45074"/>
    <lineage>
        <taxon>Bacteria</taxon>
        <taxon>Pseudomonadati</taxon>
        <taxon>Pseudomonadota</taxon>
        <taxon>Gammaproteobacteria</taxon>
        <taxon>Legionellales</taxon>
        <taxon>Legionellaceae</taxon>
        <taxon>Legionella</taxon>
    </lineage>
</organism>